<reference evidence="2 3" key="1">
    <citation type="submission" date="2017-03" db="EMBL/GenBank/DDBJ databases">
        <title>Genome sequence of Clostridium oryzae DSM 28571.</title>
        <authorList>
            <person name="Poehlein A."/>
            <person name="Daniel R."/>
        </authorList>
    </citation>
    <scope>NUCLEOTIDE SEQUENCE [LARGE SCALE GENOMIC DNA]</scope>
    <source>
        <strain evidence="2 3">DSM 28571</strain>
    </source>
</reference>
<keyword evidence="1" id="KW-0472">Membrane</keyword>
<keyword evidence="1" id="KW-0812">Transmembrane</keyword>
<evidence type="ECO:0000313" key="3">
    <source>
        <dbReference type="Proteomes" id="UP000190080"/>
    </source>
</evidence>
<feature type="transmembrane region" description="Helical" evidence="1">
    <location>
        <begin position="28"/>
        <end position="46"/>
    </location>
</feature>
<evidence type="ECO:0000313" key="2">
    <source>
        <dbReference type="EMBL" id="OPJ62103.1"/>
    </source>
</evidence>
<gene>
    <name evidence="2" type="ORF">CLORY_19260</name>
</gene>
<organism evidence="2 3">
    <name type="scientific">Clostridium oryzae</name>
    <dbReference type="NCBI Taxonomy" id="1450648"/>
    <lineage>
        <taxon>Bacteria</taxon>
        <taxon>Bacillati</taxon>
        <taxon>Bacillota</taxon>
        <taxon>Clostridia</taxon>
        <taxon>Eubacteriales</taxon>
        <taxon>Clostridiaceae</taxon>
        <taxon>Clostridium</taxon>
    </lineage>
</organism>
<accession>A0A1V4IQB8</accession>
<dbReference type="RefSeq" id="WP_169911581.1">
    <property type="nucleotide sequence ID" value="NZ_MZGV01000017.1"/>
</dbReference>
<comment type="caution">
    <text evidence="2">The sequence shown here is derived from an EMBL/GenBank/DDBJ whole genome shotgun (WGS) entry which is preliminary data.</text>
</comment>
<keyword evidence="1" id="KW-1133">Transmembrane helix</keyword>
<name>A0A1V4IQB8_9CLOT</name>
<dbReference type="EMBL" id="MZGV01000017">
    <property type="protein sequence ID" value="OPJ62103.1"/>
    <property type="molecule type" value="Genomic_DNA"/>
</dbReference>
<sequence length="51" mass="5489">MKSKIFFSIGLTMLILGIIFSAKSDIMLIGGILGGGIIGYSYKLIVHNKNT</sequence>
<evidence type="ECO:0000256" key="1">
    <source>
        <dbReference type="SAM" id="Phobius"/>
    </source>
</evidence>
<dbReference type="Proteomes" id="UP000190080">
    <property type="component" value="Unassembled WGS sequence"/>
</dbReference>
<protein>
    <submittedName>
        <fullName evidence="2">Uncharacterized protein</fullName>
    </submittedName>
</protein>
<keyword evidence="3" id="KW-1185">Reference proteome</keyword>
<dbReference type="STRING" id="1450648.CLORY_19260"/>
<dbReference type="AlphaFoldDB" id="A0A1V4IQB8"/>
<feature type="transmembrane region" description="Helical" evidence="1">
    <location>
        <begin position="5"/>
        <end position="22"/>
    </location>
</feature>
<proteinExistence type="predicted"/>